<proteinExistence type="predicted"/>
<dbReference type="InterPro" id="IPR018060">
    <property type="entry name" value="HTH_AraC"/>
</dbReference>
<dbReference type="GO" id="GO:0003700">
    <property type="term" value="F:DNA-binding transcription factor activity"/>
    <property type="evidence" value="ECO:0007669"/>
    <property type="project" value="InterPro"/>
</dbReference>
<evidence type="ECO:0000313" key="5">
    <source>
        <dbReference type="Proteomes" id="UP000778970"/>
    </source>
</evidence>
<evidence type="ECO:0000256" key="2">
    <source>
        <dbReference type="ARBA" id="ARBA00023163"/>
    </source>
</evidence>
<dbReference type="Gene3D" id="1.10.10.60">
    <property type="entry name" value="Homeodomain-like"/>
    <property type="match status" value="1"/>
</dbReference>
<evidence type="ECO:0000256" key="1">
    <source>
        <dbReference type="ARBA" id="ARBA00023015"/>
    </source>
</evidence>
<dbReference type="PANTHER" id="PTHR47893:SF1">
    <property type="entry name" value="REGULATORY PROTEIN PCHR"/>
    <property type="match status" value="1"/>
</dbReference>
<comment type="caution">
    <text evidence="4">The sequence shown here is derived from an EMBL/GenBank/DDBJ whole genome shotgun (WGS) entry which is preliminary data.</text>
</comment>
<dbReference type="PANTHER" id="PTHR47893">
    <property type="entry name" value="REGULATORY PROTEIN PCHR"/>
    <property type="match status" value="1"/>
</dbReference>
<reference evidence="4" key="1">
    <citation type="submission" date="2017-08" db="EMBL/GenBank/DDBJ databases">
        <authorList>
            <person name="Imhoff J.F."/>
            <person name="Rahn T."/>
            <person name="Kuenzel S."/>
            <person name="Neulinger S.C."/>
        </authorList>
    </citation>
    <scope>NUCLEOTIDE SEQUENCE</scope>
    <source>
        <strain evidence="4">DSM 9154</strain>
    </source>
</reference>
<dbReference type="SMART" id="SM00342">
    <property type="entry name" value="HTH_ARAC"/>
    <property type="match status" value="1"/>
</dbReference>
<dbReference type="GO" id="GO:0043565">
    <property type="term" value="F:sequence-specific DNA binding"/>
    <property type="evidence" value="ECO:0007669"/>
    <property type="project" value="InterPro"/>
</dbReference>
<protein>
    <submittedName>
        <fullName evidence="4">AraC family transcriptional regulator</fullName>
    </submittedName>
</protein>
<dbReference type="Proteomes" id="UP000778970">
    <property type="component" value="Unassembled WGS sequence"/>
</dbReference>
<feature type="domain" description="HTH araC/xylS-type" evidence="3">
    <location>
        <begin position="236"/>
        <end position="334"/>
    </location>
</feature>
<keyword evidence="5" id="KW-1185">Reference proteome</keyword>
<dbReference type="EMBL" id="NRRE01000026">
    <property type="protein sequence ID" value="MBK1697780.1"/>
    <property type="molecule type" value="Genomic_DNA"/>
</dbReference>
<dbReference type="AlphaFoldDB" id="A0A934V0R8"/>
<name>A0A934V0R8_9PROT</name>
<evidence type="ECO:0000259" key="3">
    <source>
        <dbReference type="PROSITE" id="PS01124"/>
    </source>
</evidence>
<dbReference type="SUPFAM" id="SSF46689">
    <property type="entry name" value="Homeodomain-like"/>
    <property type="match status" value="2"/>
</dbReference>
<reference evidence="4" key="2">
    <citation type="journal article" date="2020" name="Microorganisms">
        <title>Osmotic Adaptation and Compatible Solute Biosynthesis of Phototrophic Bacteria as Revealed from Genome Analyses.</title>
        <authorList>
            <person name="Imhoff J.F."/>
            <person name="Rahn T."/>
            <person name="Kunzel S."/>
            <person name="Keller A."/>
            <person name="Neulinger S.C."/>
        </authorList>
    </citation>
    <scope>NUCLEOTIDE SEQUENCE</scope>
    <source>
        <strain evidence="4">DSM 9154</strain>
    </source>
</reference>
<dbReference type="Pfam" id="PF12833">
    <property type="entry name" value="HTH_18"/>
    <property type="match status" value="1"/>
</dbReference>
<gene>
    <name evidence="4" type="ORF">CKO21_11060</name>
</gene>
<dbReference type="PROSITE" id="PS01124">
    <property type="entry name" value="HTH_ARAC_FAMILY_2"/>
    <property type="match status" value="1"/>
</dbReference>
<sequence length="338" mass="37220">MGLSNGQPARRVDGATLAACSQPLGRNFRVVTPHAANGPLLDGDFGVCALRPGLLVQYSDAVDLYDLVTRIEQRPGITIQVFLNGSVAATLGGRSLFPDVRQGLVEGAGPRALITTRVRPELLERRGCRGSRVRKVSVTLSQDWLADCGLVGRSPSFDLERFAQVHLAQRNWIPSTGVVALAERILQLSRQPEPFYRLHLESTTIELVAQAFGDLIGRPTGPETGRADPRDLRRMRRIEAYIATADQTALSLDELARFAGTSNRTVQRLFQTIHGISAFEYIRRYNLERAHDSLTREGVSIKEAAHLAGYSGAANFSTAFRRHFGRTPSQVVRQARPQ</sequence>
<evidence type="ECO:0000313" key="4">
    <source>
        <dbReference type="EMBL" id="MBK1697780.1"/>
    </source>
</evidence>
<dbReference type="InterPro" id="IPR009057">
    <property type="entry name" value="Homeodomain-like_sf"/>
</dbReference>
<keyword evidence="1" id="KW-0805">Transcription regulation</keyword>
<dbReference type="InterPro" id="IPR053142">
    <property type="entry name" value="PchR_regulatory_protein"/>
</dbReference>
<accession>A0A934V0R8</accession>
<organism evidence="4 5">
    <name type="scientific">Rhodovibrio salinarum</name>
    <dbReference type="NCBI Taxonomy" id="1087"/>
    <lineage>
        <taxon>Bacteria</taxon>
        <taxon>Pseudomonadati</taxon>
        <taxon>Pseudomonadota</taxon>
        <taxon>Alphaproteobacteria</taxon>
        <taxon>Rhodospirillales</taxon>
        <taxon>Rhodovibrionaceae</taxon>
        <taxon>Rhodovibrio</taxon>
    </lineage>
</organism>
<keyword evidence="2" id="KW-0804">Transcription</keyword>